<proteinExistence type="predicted"/>
<dbReference type="PANTHER" id="PTHR35510:SF1">
    <property type="entry name" value="DBH-LIKE MONOOXYGENASE"/>
    <property type="match status" value="1"/>
</dbReference>
<keyword evidence="3" id="KW-1185">Reference proteome</keyword>
<sequence>MEGYFASKMKRKELEDVNEDFSDFSLSSPARKIRRLDAELAPIVEEEEGVGDNTASFEFENSSVGGLRIEELLENEERAIVLFNPTNNNTNNDSTLLLHSPSNFSVSIDPQFASGLKNQILWSGQSSSWKLSNDEAEAEENNSGSSNGCLAVVPWVPQLSSTLGADVSCQLDNADMMDAEETGEASMDIEDGPTIEPPRNGNESGGVSLSEGIQQWQQQHCMIPQPPPNNNSTPIVWYQ</sequence>
<evidence type="ECO:0000313" key="3">
    <source>
        <dbReference type="Proteomes" id="UP001634393"/>
    </source>
</evidence>
<dbReference type="AlphaFoldDB" id="A0ABD3SLW5"/>
<reference evidence="2 3" key="1">
    <citation type="submission" date="2024-12" db="EMBL/GenBank/DDBJ databases">
        <title>The unique morphological basis and parallel evolutionary history of personate flowers in Penstemon.</title>
        <authorList>
            <person name="Depatie T.H."/>
            <person name="Wessinger C.A."/>
        </authorList>
    </citation>
    <scope>NUCLEOTIDE SEQUENCE [LARGE SCALE GENOMIC DNA]</scope>
    <source>
        <strain evidence="2">WTNN_2</strain>
        <tissue evidence="2">Leaf</tissue>
    </source>
</reference>
<dbReference type="Proteomes" id="UP001634393">
    <property type="component" value="Unassembled WGS sequence"/>
</dbReference>
<accession>A0ABD3SLW5</accession>
<organism evidence="2 3">
    <name type="scientific">Penstemon smallii</name>
    <dbReference type="NCBI Taxonomy" id="265156"/>
    <lineage>
        <taxon>Eukaryota</taxon>
        <taxon>Viridiplantae</taxon>
        <taxon>Streptophyta</taxon>
        <taxon>Embryophyta</taxon>
        <taxon>Tracheophyta</taxon>
        <taxon>Spermatophyta</taxon>
        <taxon>Magnoliopsida</taxon>
        <taxon>eudicotyledons</taxon>
        <taxon>Gunneridae</taxon>
        <taxon>Pentapetalae</taxon>
        <taxon>asterids</taxon>
        <taxon>lamiids</taxon>
        <taxon>Lamiales</taxon>
        <taxon>Plantaginaceae</taxon>
        <taxon>Cheloneae</taxon>
        <taxon>Penstemon</taxon>
    </lineage>
</organism>
<evidence type="ECO:0000313" key="2">
    <source>
        <dbReference type="EMBL" id="KAL3825572.1"/>
    </source>
</evidence>
<dbReference type="EMBL" id="JBJXBP010000006">
    <property type="protein sequence ID" value="KAL3825572.1"/>
    <property type="molecule type" value="Genomic_DNA"/>
</dbReference>
<name>A0ABD3SLW5_9LAMI</name>
<gene>
    <name evidence="2" type="ORF">ACJIZ3_021601</name>
</gene>
<comment type="caution">
    <text evidence="2">The sequence shown here is derived from an EMBL/GenBank/DDBJ whole genome shotgun (WGS) entry which is preliminary data.</text>
</comment>
<feature type="region of interest" description="Disordered" evidence="1">
    <location>
        <begin position="188"/>
        <end position="208"/>
    </location>
</feature>
<evidence type="ECO:0000256" key="1">
    <source>
        <dbReference type="SAM" id="MobiDB-lite"/>
    </source>
</evidence>
<protein>
    <submittedName>
        <fullName evidence="2">Uncharacterized protein</fullName>
    </submittedName>
</protein>
<dbReference type="PANTHER" id="PTHR35510">
    <property type="entry name" value="DBH-LIKE MONOOXYGENASE"/>
    <property type="match status" value="1"/>
</dbReference>